<dbReference type="InterPro" id="IPR009187">
    <property type="entry name" value="Prok_Ku"/>
</dbReference>
<dbReference type="Proteomes" id="UP001165384">
    <property type="component" value="Unassembled WGS sequence"/>
</dbReference>
<dbReference type="PANTHER" id="PTHR41251:SF1">
    <property type="entry name" value="NON-HOMOLOGOUS END JOINING PROTEIN KU"/>
    <property type="match status" value="1"/>
</dbReference>
<keyword evidence="6" id="KW-1185">Reference proteome</keyword>
<evidence type="ECO:0000259" key="4">
    <source>
        <dbReference type="SMART" id="SM00559"/>
    </source>
</evidence>
<dbReference type="CDD" id="cd00789">
    <property type="entry name" value="KU_like"/>
    <property type="match status" value="1"/>
</dbReference>
<protein>
    <recommendedName>
        <fullName evidence="2">Non-homologous end joining protein Ku</fullName>
    </recommendedName>
</protein>
<dbReference type="SMART" id="SM00559">
    <property type="entry name" value="Ku78"/>
    <property type="match status" value="1"/>
</dbReference>
<evidence type="ECO:0000256" key="2">
    <source>
        <dbReference type="HAMAP-Rule" id="MF_01875"/>
    </source>
</evidence>
<dbReference type="SUPFAM" id="SSF100939">
    <property type="entry name" value="SPOC domain-like"/>
    <property type="match status" value="1"/>
</dbReference>
<comment type="caution">
    <text evidence="5">The sequence shown here is derived from an EMBL/GenBank/DDBJ whole genome shotgun (WGS) entry which is preliminary data.</text>
</comment>
<evidence type="ECO:0000313" key="6">
    <source>
        <dbReference type="Proteomes" id="UP001165384"/>
    </source>
</evidence>
<comment type="function">
    <text evidence="2">With LigD forms a non-homologous end joining (NHEJ) DNA repair enzyme, which repairs dsDNA breaks with reduced fidelity. Binds linear dsDNA with 5'- and 3'- overhangs but not closed circular dsDNA nor ssDNA. Recruits and stimulates the ligase activity of LigD.</text>
</comment>
<name>A0ABS9K647_9RHOO</name>
<keyword evidence="2" id="KW-0233">DNA recombination</keyword>
<organism evidence="5 6">
    <name type="scientific">Dechloromonas hankyongensis</name>
    <dbReference type="NCBI Taxonomy" id="2908002"/>
    <lineage>
        <taxon>Bacteria</taxon>
        <taxon>Pseudomonadati</taxon>
        <taxon>Pseudomonadota</taxon>
        <taxon>Betaproteobacteria</taxon>
        <taxon>Rhodocyclales</taxon>
        <taxon>Azonexaceae</taxon>
        <taxon>Dechloromonas</taxon>
    </lineage>
</organism>
<reference evidence="5" key="1">
    <citation type="submission" date="2022-01" db="EMBL/GenBank/DDBJ databases">
        <authorList>
            <person name="Jo J.-H."/>
            <person name="Im W.-T."/>
        </authorList>
    </citation>
    <scope>NUCLEOTIDE SEQUENCE</scope>
    <source>
        <strain evidence="5">XY25</strain>
    </source>
</reference>
<keyword evidence="2" id="KW-0234">DNA repair</keyword>
<dbReference type="Gene3D" id="2.40.290.10">
    <property type="match status" value="1"/>
</dbReference>
<dbReference type="PANTHER" id="PTHR41251">
    <property type="entry name" value="NON-HOMOLOGOUS END JOINING PROTEIN KU"/>
    <property type="match status" value="1"/>
</dbReference>
<dbReference type="HAMAP" id="MF_01875">
    <property type="entry name" value="Prokaryotic_Ku"/>
    <property type="match status" value="1"/>
</dbReference>
<evidence type="ECO:0000256" key="3">
    <source>
        <dbReference type="SAM" id="MobiDB-lite"/>
    </source>
</evidence>
<feature type="region of interest" description="Disordered" evidence="3">
    <location>
        <begin position="261"/>
        <end position="288"/>
    </location>
</feature>
<proteinExistence type="inferred from homology"/>
<dbReference type="NCBIfam" id="TIGR02772">
    <property type="entry name" value="Ku_bact"/>
    <property type="match status" value="1"/>
</dbReference>
<sequence>MARVIWKGAVSFGLVHIPVALVPATVQRGIDFDWIDRRSMDPVGYKRINKTTGADIAGEDIVRGVQYEKHRYVVLDDDEIRAAYPAATRTVDIVAFVDADEIPPIHFDTPYYLAPEARGEKVYALLREALADSGQAGLAKVVLRNTQHLAVLMPLGPGLLLNTLRWPEEVRDLAELALPEAVTQAKLDPRELDMARRLIADMREDWEPSHYKNEFAAQIMALVERKARQGKLETVGEAAEEGEEGAEIIDLADLLRRSLGRKGGKESKAAAPAGQDSSGGRRSRKKAG</sequence>
<gene>
    <name evidence="2" type="primary">ku</name>
    <name evidence="5" type="ORF">LZ012_16530</name>
</gene>
<evidence type="ECO:0000256" key="1">
    <source>
        <dbReference type="ARBA" id="ARBA00023125"/>
    </source>
</evidence>
<comment type="subunit">
    <text evidence="2">Homodimer. Interacts with LigD.</text>
</comment>
<comment type="similarity">
    <text evidence="2">Belongs to the prokaryotic Ku family.</text>
</comment>
<evidence type="ECO:0000313" key="5">
    <source>
        <dbReference type="EMBL" id="MCG2578605.1"/>
    </source>
</evidence>
<keyword evidence="1 2" id="KW-0238">DNA-binding</keyword>
<dbReference type="InterPro" id="IPR006164">
    <property type="entry name" value="DNA_bd_Ku70/Ku80"/>
</dbReference>
<dbReference type="Pfam" id="PF02735">
    <property type="entry name" value="Ku"/>
    <property type="match status" value="1"/>
</dbReference>
<accession>A0ABS9K647</accession>
<dbReference type="PIRSF" id="PIRSF006493">
    <property type="entry name" value="Prok_Ku"/>
    <property type="match status" value="1"/>
</dbReference>
<feature type="domain" description="Ku" evidence="4">
    <location>
        <begin position="53"/>
        <end position="181"/>
    </location>
</feature>
<dbReference type="RefSeq" id="WP_275711986.1">
    <property type="nucleotide sequence ID" value="NZ_JAKLTN010000004.1"/>
</dbReference>
<keyword evidence="2" id="KW-0227">DNA damage</keyword>
<dbReference type="InterPro" id="IPR016194">
    <property type="entry name" value="SPOC-like_C_dom_sf"/>
</dbReference>
<dbReference type="EMBL" id="JAKLTN010000004">
    <property type="protein sequence ID" value="MCG2578605.1"/>
    <property type="molecule type" value="Genomic_DNA"/>
</dbReference>